<evidence type="ECO:0000259" key="1">
    <source>
        <dbReference type="Pfam" id="PF18765"/>
    </source>
</evidence>
<dbReference type="RefSeq" id="WP_286292064.1">
    <property type="nucleotide sequence ID" value="NZ_AP024718.1"/>
</dbReference>
<organism evidence="2 3">
    <name type="scientific">Methylomarinovum tepidoasis</name>
    <dbReference type="NCBI Taxonomy" id="2840183"/>
    <lineage>
        <taxon>Bacteria</taxon>
        <taxon>Pseudomonadati</taxon>
        <taxon>Pseudomonadota</taxon>
        <taxon>Gammaproteobacteria</taxon>
        <taxon>Methylococcales</taxon>
        <taxon>Methylothermaceae</taxon>
        <taxon>Methylomarinovum</taxon>
    </lineage>
</organism>
<proteinExistence type="predicted"/>
<protein>
    <recommendedName>
        <fullName evidence="1">Polymerase beta nucleotidyltransferase domain-containing protein</fullName>
    </recommendedName>
</protein>
<evidence type="ECO:0000313" key="3">
    <source>
        <dbReference type="Proteomes" id="UP001321450"/>
    </source>
</evidence>
<dbReference type="CDD" id="cd05403">
    <property type="entry name" value="NT_KNTase_like"/>
    <property type="match status" value="1"/>
</dbReference>
<dbReference type="KEGG" id="meiy:MIN45_P2028"/>
<dbReference type="Pfam" id="PF18765">
    <property type="entry name" value="Polbeta"/>
    <property type="match status" value="1"/>
</dbReference>
<dbReference type="InterPro" id="IPR052930">
    <property type="entry name" value="TA_antitoxin_MntA"/>
</dbReference>
<dbReference type="Gene3D" id="3.30.460.10">
    <property type="entry name" value="Beta Polymerase, domain 2"/>
    <property type="match status" value="1"/>
</dbReference>
<evidence type="ECO:0000313" key="2">
    <source>
        <dbReference type="EMBL" id="BCX89655.1"/>
    </source>
</evidence>
<dbReference type="PANTHER" id="PTHR43852">
    <property type="entry name" value="NUCLEOTIDYLTRANSFERASE"/>
    <property type="match status" value="1"/>
</dbReference>
<dbReference type="PANTHER" id="PTHR43852:SF2">
    <property type="entry name" value="PROTEIN ADENYLYLTRANSFERASE MNTA"/>
    <property type="match status" value="1"/>
</dbReference>
<name>A0AAU9CAW7_9GAMM</name>
<reference evidence="3" key="1">
    <citation type="journal article" date="2024" name="Int. J. Syst. Evol. Microbiol.">
        <title>Methylomarinovum tepidoasis sp. nov., a moderately thermophilic methanotroph of the family Methylothermaceae isolated from a deep-sea hydrothermal field.</title>
        <authorList>
            <person name="Hirayama H."/>
            <person name="Takaki Y."/>
            <person name="Abe M."/>
            <person name="Miyazaki M."/>
            <person name="Uematsu K."/>
            <person name="Matsui Y."/>
            <person name="Takai K."/>
        </authorList>
    </citation>
    <scope>NUCLEOTIDE SEQUENCE [LARGE SCALE GENOMIC DNA]</scope>
    <source>
        <strain evidence="3">IN45</strain>
    </source>
</reference>
<gene>
    <name evidence="2" type="ORF">MIN45_P2028</name>
</gene>
<dbReference type="SUPFAM" id="SSF81301">
    <property type="entry name" value="Nucleotidyltransferase"/>
    <property type="match status" value="1"/>
</dbReference>
<dbReference type="InterPro" id="IPR043519">
    <property type="entry name" value="NT_sf"/>
</dbReference>
<sequence length="107" mass="12318">MNGELKPEYRRRIIEILTANPKVERVVLFGSRARGEARPASDVDLALYGKDLTLADLARFQAELEETDIPQRIDLILADAIDNLSLRNQIETEGIEWFRRRREEAVP</sequence>
<dbReference type="EMBL" id="AP024718">
    <property type="protein sequence ID" value="BCX89655.1"/>
    <property type="molecule type" value="Genomic_DNA"/>
</dbReference>
<feature type="domain" description="Polymerase beta nucleotidyltransferase" evidence="1">
    <location>
        <begin position="12"/>
        <end position="101"/>
    </location>
</feature>
<keyword evidence="3" id="KW-1185">Reference proteome</keyword>
<dbReference type="InterPro" id="IPR041633">
    <property type="entry name" value="Polbeta"/>
</dbReference>
<dbReference type="AlphaFoldDB" id="A0AAU9CAW7"/>
<accession>A0AAU9CAW7</accession>
<dbReference type="Proteomes" id="UP001321450">
    <property type="component" value="Chromosome"/>
</dbReference>